<evidence type="ECO:0000313" key="2">
    <source>
        <dbReference type="EMBL" id="MFF0546888.1"/>
    </source>
</evidence>
<comment type="caution">
    <text evidence="2">The sequence shown here is derived from an EMBL/GenBank/DDBJ whole genome shotgun (WGS) entry which is preliminary data.</text>
</comment>
<accession>A0ABW6PWS6</accession>
<name>A0ABW6PWS6_9NOCA</name>
<feature type="region of interest" description="Disordered" evidence="1">
    <location>
        <begin position="35"/>
        <end position="58"/>
    </location>
</feature>
<evidence type="ECO:0000256" key="1">
    <source>
        <dbReference type="SAM" id="MobiDB-lite"/>
    </source>
</evidence>
<dbReference type="RefSeq" id="WP_387703073.1">
    <property type="nucleotide sequence ID" value="NZ_JBIAMX010000028.1"/>
</dbReference>
<dbReference type="EMBL" id="JBIAMX010000028">
    <property type="protein sequence ID" value="MFF0546888.1"/>
    <property type="molecule type" value="Genomic_DNA"/>
</dbReference>
<dbReference type="Proteomes" id="UP001601444">
    <property type="component" value="Unassembled WGS sequence"/>
</dbReference>
<keyword evidence="3" id="KW-1185">Reference proteome</keyword>
<organism evidence="2 3">
    <name type="scientific">Nocardia thailandica</name>
    <dbReference type="NCBI Taxonomy" id="257275"/>
    <lineage>
        <taxon>Bacteria</taxon>
        <taxon>Bacillati</taxon>
        <taxon>Actinomycetota</taxon>
        <taxon>Actinomycetes</taxon>
        <taxon>Mycobacteriales</taxon>
        <taxon>Nocardiaceae</taxon>
        <taxon>Nocardia</taxon>
    </lineage>
</organism>
<evidence type="ECO:0000313" key="3">
    <source>
        <dbReference type="Proteomes" id="UP001601444"/>
    </source>
</evidence>
<proteinExistence type="predicted"/>
<sequence>MTRYSLPVFRTMRQIEVTWPARDFAAAVGMAVRRRAVPTASPRDPQTRRSRGVLPVGTRHDRLAANPMDRVDTVAVPKMLPRPVPAPTSFGSWTGSTRVF</sequence>
<gene>
    <name evidence="2" type="ORF">ACFYTF_29030</name>
</gene>
<reference evidence="2 3" key="1">
    <citation type="submission" date="2024-10" db="EMBL/GenBank/DDBJ databases">
        <title>The Natural Products Discovery Center: Release of the First 8490 Sequenced Strains for Exploring Actinobacteria Biosynthetic Diversity.</title>
        <authorList>
            <person name="Kalkreuter E."/>
            <person name="Kautsar S.A."/>
            <person name="Yang D."/>
            <person name="Bader C.D."/>
            <person name="Teijaro C.N."/>
            <person name="Fluegel L."/>
            <person name="Davis C.M."/>
            <person name="Simpson J.R."/>
            <person name="Lauterbach L."/>
            <person name="Steele A.D."/>
            <person name="Gui C."/>
            <person name="Meng S."/>
            <person name="Li G."/>
            <person name="Viehrig K."/>
            <person name="Ye F."/>
            <person name="Su P."/>
            <person name="Kiefer A.F."/>
            <person name="Nichols A."/>
            <person name="Cepeda A.J."/>
            <person name="Yan W."/>
            <person name="Fan B."/>
            <person name="Jiang Y."/>
            <person name="Adhikari A."/>
            <person name="Zheng C.-J."/>
            <person name="Schuster L."/>
            <person name="Cowan T.M."/>
            <person name="Smanski M.J."/>
            <person name="Chevrette M.G."/>
            <person name="De Carvalho L.P.S."/>
            <person name="Shen B."/>
        </authorList>
    </citation>
    <scope>NUCLEOTIDE SEQUENCE [LARGE SCALE GENOMIC DNA]</scope>
    <source>
        <strain evidence="2 3">NPDC004045</strain>
    </source>
</reference>
<protein>
    <recommendedName>
        <fullName evidence="4">Transposase</fullName>
    </recommendedName>
</protein>
<evidence type="ECO:0008006" key="4">
    <source>
        <dbReference type="Google" id="ProtNLM"/>
    </source>
</evidence>